<proteinExistence type="predicted"/>
<evidence type="ECO:0008006" key="6">
    <source>
        <dbReference type="Google" id="ProtNLM"/>
    </source>
</evidence>
<evidence type="ECO:0000313" key="3">
    <source>
        <dbReference type="EMBL" id="QTR05099.1"/>
    </source>
</evidence>
<dbReference type="Proteomes" id="UP001195724">
    <property type="component" value="Unassembled WGS sequence"/>
</dbReference>
<dbReference type="AlphaFoldDB" id="A0A8T8I2Y0"/>
<evidence type="ECO:0000313" key="4">
    <source>
        <dbReference type="Proteomes" id="UP000671828"/>
    </source>
</evidence>
<protein>
    <recommendedName>
        <fullName evidence="6">Secreted protein</fullName>
    </recommendedName>
</protein>
<keyword evidence="1" id="KW-0732">Signal</keyword>
<organism evidence="3 4">
    <name type="scientific">Saccharothrix algeriensis</name>
    <dbReference type="NCBI Taxonomy" id="173560"/>
    <lineage>
        <taxon>Bacteria</taxon>
        <taxon>Bacillati</taxon>
        <taxon>Actinomycetota</taxon>
        <taxon>Actinomycetes</taxon>
        <taxon>Pseudonocardiales</taxon>
        <taxon>Pseudonocardiaceae</taxon>
        <taxon>Saccharothrix</taxon>
    </lineage>
</organism>
<feature type="chain" id="PRO_5035942011" description="Secreted protein" evidence="1">
    <location>
        <begin position="28"/>
        <end position="218"/>
    </location>
</feature>
<dbReference type="EMBL" id="CP072788">
    <property type="protein sequence ID" value="QTR05099.1"/>
    <property type="molecule type" value="Genomic_DNA"/>
</dbReference>
<feature type="signal peptide" evidence="1">
    <location>
        <begin position="1"/>
        <end position="27"/>
    </location>
</feature>
<evidence type="ECO:0000256" key="1">
    <source>
        <dbReference type="SAM" id="SignalP"/>
    </source>
</evidence>
<name>A0A8T8I2Y0_9PSEU</name>
<evidence type="ECO:0000313" key="5">
    <source>
        <dbReference type="Proteomes" id="UP001195724"/>
    </source>
</evidence>
<dbReference type="RefSeq" id="WP_204842047.1">
    <property type="nucleotide sequence ID" value="NZ_JAFBCL010000001.1"/>
</dbReference>
<reference evidence="2 5" key="1">
    <citation type="submission" date="2021-01" db="EMBL/GenBank/DDBJ databases">
        <title>Sequencing the genomes of 1000 actinobacteria strains.</title>
        <authorList>
            <person name="Klenk H.-P."/>
        </authorList>
    </citation>
    <scope>NUCLEOTIDE SEQUENCE [LARGE SCALE GENOMIC DNA]</scope>
    <source>
        <strain evidence="2 5">DSM 44581</strain>
    </source>
</reference>
<gene>
    <name evidence="3" type="ORF">J7S33_10535</name>
    <name evidence="2" type="ORF">JOE68_002046</name>
</gene>
<dbReference type="EMBL" id="JAFBCL010000001">
    <property type="protein sequence ID" value="MBM7811181.1"/>
    <property type="molecule type" value="Genomic_DNA"/>
</dbReference>
<reference evidence="3" key="2">
    <citation type="submission" date="2021-04" db="EMBL/GenBank/DDBJ databases">
        <title>Saccharothrix algeriensis WGS.</title>
        <authorList>
            <person name="Stuskova K."/>
            <person name="Hakalova E."/>
            <person name="Tebbal A.B."/>
            <person name="Eichmeier A."/>
        </authorList>
    </citation>
    <scope>NUCLEOTIDE SEQUENCE</scope>
    <source>
        <strain evidence="3">NRRL B-24137</strain>
    </source>
</reference>
<accession>A0A8T8I2Y0</accession>
<sequence>MNHILARRAGAVAAALALTLAGAPAHAANPAGVASVGAADFTRAGQRVVVPVLARCAVEGPTSASSPAVSEPGIRFGAGTSSCTTTVLDAQQHTTRTQSVAEGSDFELSALVPAGGPRLRIGKWRITCTGDQAGTSAGWSLGGASGFAGLPDEIPVNHLHEVKDSAGAVLARITFNEVLVPEPNDGSIAMNVLRLRFTEASGATGEVVLGSVACSPTP</sequence>
<dbReference type="Proteomes" id="UP000671828">
    <property type="component" value="Chromosome"/>
</dbReference>
<keyword evidence="5" id="KW-1185">Reference proteome</keyword>
<evidence type="ECO:0000313" key="2">
    <source>
        <dbReference type="EMBL" id="MBM7811181.1"/>
    </source>
</evidence>